<dbReference type="KEGG" id="rid:RIdsm_04376"/>
<dbReference type="Gene3D" id="2.30.30.110">
    <property type="match status" value="1"/>
</dbReference>
<evidence type="ECO:0000256" key="5">
    <source>
        <dbReference type="ARBA" id="ARBA00023163"/>
    </source>
</evidence>
<evidence type="ECO:0000313" key="10">
    <source>
        <dbReference type="Proteomes" id="UP000051401"/>
    </source>
</evidence>
<dbReference type="GO" id="GO:0008657">
    <property type="term" value="F:DNA topoisomerase type II (double strand cut, ATP-hydrolyzing) inhibitor activity"/>
    <property type="evidence" value="ECO:0007669"/>
    <property type="project" value="InterPro"/>
</dbReference>
<reference evidence="8 10" key="1">
    <citation type="submission" date="2015-04" db="EMBL/GenBank/DDBJ databases">
        <title>The draft genome sequence of Roseovarius indicus B108T.</title>
        <authorList>
            <person name="Li G."/>
            <person name="Lai Q."/>
            <person name="Shao Z."/>
            <person name="Yan P."/>
        </authorList>
    </citation>
    <scope>NUCLEOTIDE SEQUENCE [LARGE SCALE GENOMIC DNA]</scope>
    <source>
        <strain evidence="8 10">B108</strain>
    </source>
</reference>
<dbReference type="InterPro" id="IPR002712">
    <property type="entry name" value="CcdB"/>
</dbReference>
<keyword evidence="5" id="KW-0804">Transcription</keyword>
<dbReference type="PATRIC" id="fig|540747.5.peg.3995"/>
<organism evidence="8 10">
    <name type="scientific">Roseovarius indicus</name>
    <dbReference type="NCBI Taxonomy" id="540747"/>
    <lineage>
        <taxon>Bacteria</taxon>
        <taxon>Pseudomonadati</taxon>
        <taxon>Pseudomonadota</taxon>
        <taxon>Alphaproteobacteria</taxon>
        <taxon>Rhodobacterales</taxon>
        <taxon>Roseobacteraceae</taxon>
        <taxon>Roseovarius</taxon>
    </lineage>
</organism>
<evidence type="ECO:0000313" key="11">
    <source>
        <dbReference type="Proteomes" id="UP000325785"/>
    </source>
</evidence>
<dbReference type="OrthoDB" id="9813510at2"/>
<proteinExistence type="inferred from homology"/>
<keyword evidence="10" id="KW-1185">Reference proteome</keyword>
<protein>
    <recommendedName>
        <fullName evidence="2">Toxin CcdB</fullName>
    </recommendedName>
    <alternativeName>
        <fullName evidence="7">Cytotoxic protein CcdB</fullName>
    </alternativeName>
    <alternativeName>
        <fullName evidence="6">Protein LetD</fullName>
    </alternativeName>
</protein>
<dbReference type="SUPFAM" id="SSF50118">
    <property type="entry name" value="Cell growth inhibitor/plasmid maintenance toxic component"/>
    <property type="match status" value="1"/>
</dbReference>
<gene>
    <name evidence="9" type="ORF">RIdsm_04376</name>
    <name evidence="8" type="ORF">XM52_26195</name>
</gene>
<keyword evidence="4" id="KW-0805">Transcription regulation</keyword>
<dbReference type="RefSeq" id="WP_057821169.1">
    <property type="nucleotide sequence ID" value="NZ_CAXRJZ010000016.1"/>
</dbReference>
<keyword evidence="3" id="KW-0678">Repressor</keyword>
<dbReference type="EMBL" id="LAXI01000030">
    <property type="protein sequence ID" value="KRS14983.1"/>
    <property type="molecule type" value="Genomic_DNA"/>
</dbReference>
<dbReference type="Proteomes" id="UP000051401">
    <property type="component" value="Unassembled WGS sequence"/>
</dbReference>
<dbReference type="STRING" id="540747.SAMN04488031_10510"/>
<name>A0A0T5P1G6_9RHOB</name>
<sequence length="99" mass="10602">MTQATIHRLHGGGELVCRIQTDLGIETPYILCAPILPRSDWGALVPKLHIPFHLDDRPHVILMSQMVALPAAQIGPAIGDASACRDDIVAAVDLLVSGF</sequence>
<evidence type="ECO:0000256" key="7">
    <source>
        <dbReference type="ARBA" id="ARBA00033135"/>
    </source>
</evidence>
<evidence type="ECO:0000256" key="3">
    <source>
        <dbReference type="ARBA" id="ARBA00022491"/>
    </source>
</evidence>
<evidence type="ECO:0000256" key="1">
    <source>
        <dbReference type="ARBA" id="ARBA00005230"/>
    </source>
</evidence>
<dbReference type="AlphaFoldDB" id="A0A0T5P1G6"/>
<evidence type="ECO:0000313" key="9">
    <source>
        <dbReference type="EMBL" id="QEW28545.1"/>
    </source>
</evidence>
<dbReference type="EMBL" id="CP031598">
    <property type="protein sequence ID" value="QEW28545.1"/>
    <property type="molecule type" value="Genomic_DNA"/>
</dbReference>
<dbReference type="Pfam" id="PF01845">
    <property type="entry name" value="CcdB"/>
    <property type="match status" value="1"/>
</dbReference>
<dbReference type="InterPro" id="IPR011067">
    <property type="entry name" value="Plasmid_toxin/cell-grow_inhib"/>
</dbReference>
<dbReference type="Proteomes" id="UP000325785">
    <property type="component" value="Chromosome"/>
</dbReference>
<evidence type="ECO:0000256" key="6">
    <source>
        <dbReference type="ARBA" id="ARBA00029628"/>
    </source>
</evidence>
<comment type="similarity">
    <text evidence="1">Belongs to the CcdB toxin family.</text>
</comment>
<evidence type="ECO:0000313" key="8">
    <source>
        <dbReference type="EMBL" id="KRS14983.1"/>
    </source>
</evidence>
<evidence type="ECO:0000256" key="2">
    <source>
        <dbReference type="ARBA" id="ARBA00015075"/>
    </source>
</evidence>
<reference evidence="9 11" key="2">
    <citation type="submission" date="2018-08" db="EMBL/GenBank/DDBJ databases">
        <title>Genetic Globetrotter - A new plasmid hitch-hiking vast phylogenetic and geographic distances.</title>
        <authorList>
            <person name="Vollmers J."/>
            <person name="Petersen J."/>
        </authorList>
    </citation>
    <scope>NUCLEOTIDE SEQUENCE [LARGE SCALE GENOMIC DNA]</scope>
    <source>
        <strain evidence="9 11">DSM 26383</strain>
    </source>
</reference>
<accession>A0A0T5P1G6</accession>
<evidence type="ECO:0000256" key="4">
    <source>
        <dbReference type="ARBA" id="ARBA00023015"/>
    </source>
</evidence>
<dbReference type="GO" id="GO:0006276">
    <property type="term" value="P:plasmid maintenance"/>
    <property type="evidence" value="ECO:0007669"/>
    <property type="project" value="InterPro"/>
</dbReference>